<dbReference type="AlphaFoldDB" id="A0A2G8SGS2"/>
<dbReference type="OrthoDB" id="1600564at2759"/>
<reference evidence="1 2" key="1">
    <citation type="journal article" date="2015" name="Sci. Rep.">
        <title>Chromosome-level genome map provides insights into diverse defense mechanisms in the medicinal fungus Ganoderma sinense.</title>
        <authorList>
            <person name="Zhu Y."/>
            <person name="Xu J."/>
            <person name="Sun C."/>
            <person name="Zhou S."/>
            <person name="Xu H."/>
            <person name="Nelson D.R."/>
            <person name="Qian J."/>
            <person name="Song J."/>
            <person name="Luo H."/>
            <person name="Xiang L."/>
            <person name="Li Y."/>
            <person name="Xu Z."/>
            <person name="Ji A."/>
            <person name="Wang L."/>
            <person name="Lu S."/>
            <person name="Hayward A."/>
            <person name="Sun W."/>
            <person name="Li X."/>
            <person name="Schwartz D.C."/>
            <person name="Wang Y."/>
            <person name="Chen S."/>
        </authorList>
    </citation>
    <scope>NUCLEOTIDE SEQUENCE [LARGE SCALE GENOMIC DNA]</scope>
    <source>
        <strain evidence="1 2">ZZ0214-1</strain>
    </source>
</reference>
<keyword evidence="2" id="KW-1185">Reference proteome</keyword>
<protein>
    <submittedName>
        <fullName evidence="1">Uncharacterized protein</fullName>
    </submittedName>
</protein>
<evidence type="ECO:0000313" key="1">
    <source>
        <dbReference type="EMBL" id="PIL32952.1"/>
    </source>
</evidence>
<proteinExistence type="predicted"/>
<dbReference type="Proteomes" id="UP000230002">
    <property type="component" value="Unassembled WGS sequence"/>
</dbReference>
<comment type="caution">
    <text evidence="1">The sequence shown here is derived from an EMBL/GenBank/DDBJ whole genome shotgun (WGS) entry which is preliminary data.</text>
</comment>
<gene>
    <name evidence="1" type="ORF">GSI_05070</name>
</gene>
<sequence>MGNPAYPAATGIRANWIDFDTVEFNKSQILSDNYASGGVTINGSLVAPAIQDEVSHGLTSLLYHISPP</sequence>
<dbReference type="EMBL" id="AYKW01000009">
    <property type="protein sequence ID" value="PIL32952.1"/>
    <property type="molecule type" value="Genomic_DNA"/>
</dbReference>
<evidence type="ECO:0000313" key="2">
    <source>
        <dbReference type="Proteomes" id="UP000230002"/>
    </source>
</evidence>
<name>A0A2G8SGS2_9APHY</name>
<accession>A0A2G8SGS2</accession>
<organism evidence="1 2">
    <name type="scientific">Ganoderma sinense ZZ0214-1</name>
    <dbReference type="NCBI Taxonomy" id="1077348"/>
    <lineage>
        <taxon>Eukaryota</taxon>
        <taxon>Fungi</taxon>
        <taxon>Dikarya</taxon>
        <taxon>Basidiomycota</taxon>
        <taxon>Agaricomycotina</taxon>
        <taxon>Agaricomycetes</taxon>
        <taxon>Polyporales</taxon>
        <taxon>Polyporaceae</taxon>
        <taxon>Ganoderma</taxon>
    </lineage>
</organism>